<sequence>MRRLLQGSEIQLHGRADTTTMQPPREAASITSCCGSVGGQAVIASSPQSPSKVVIHIRPQCVRATWEAPRMCLKAAFSRKKVTLRRRRGACSAEVLREVDEK</sequence>
<gene>
    <name evidence="1" type="ORF">LAESUDRAFT_559559</name>
</gene>
<dbReference type="RefSeq" id="XP_040758006.1">
    <property type="nucleotide sequence ID" value="XM_040902946.1"/>
</dbReference>
<accession>A0A165B582</accession>
<name>A0A165B582_9APHY</name>
<dbReference type="InParanoid" id="A0A165B582"/>
<reference evidence="1 2" key="1">
    <citation type="journal article" date="2016" name="Mol. Biol. Evol.">
        <title>Comparative Genomics of Early-Diverging Mushroom-Forming Fungi Provides Insights into the Origins of Lignocellulose Decay Capabilities.</title>
        <authorList>
            <person name="Nagy L.G."/>
            <person name="Riley R."/>
            <person name="Tritt A."/>
            <person name="Adam C."/>
            <person name="Daum C."/>
            <person name="Floudas D."/>
            <person name="Sun H."/>
            <person name="Yadav J.S."/>
            <person name="Pangilinan J."/>
            <person name="Larsson K.H."/>
            <person name="Matsuura K."/>
            <person name="Barry K."/>
            <person name="Labutti K."/>
            <person name="Kuo R."/>
            <person name="Ohm R.A."/>
            <person name="Bhattacharya S.S."/>
            <person name="Shirouzu T."/>
            <person name="Yoshinaga Y."/>
            <person name="Martin F.M."/>
            <person name="Grigoriev I.V."/>
            <person name="Hibbett D.S."/>
        </authorList>
    </citation>
    <scope>NUCLEOTIDE SEQUENCE [LARGE SCALE GENOMIC DNA]</scope>
    <source>
        <strain evidence="1 2">93-53</strain>
    </source>
</reference>
<dbReference type="GeneID" id="63819977"/>
<keyword evidence="2" id="KW-1185">Reference proteome</keyword>
<protein>
    <submittedName>
        <fullName evidence="1">Uncharacterized protein</fullName>
    </submittedName>
</protein>
<organism evidence="1 2">
    <name type="scientific">Laetiporus sulphureus 93-53</name>
    <dbReference type="NCBI Taxonomy" id="1314785"/>
    <lineage>
        <taxon>Eukaryota</taxon>
        <taxon>Fungi</taxon>
        <taxon>Dikarya</taxon>
        <taxon>Basidiomycota</taxon>
        <taxon>Agaricomycotina</taxon>
        <taxon>Agaricomycetes</taxon>
        <taxon>Polyporales</taxon>
        <taxon>Laetiporus</taxon>
    </lineage>
</organism>
<proteinExistence type="predicted"/>
<dbReference type="EMBL" id="KV427690">
    <property type="protein sequence ID" value="KZT00266.1"/>
    <property type="molecule type" value="Genomic_DNA"/>
</dbReference>
<dbReference type="Proteomes" id="UP000076871">
    <property type="component" value="Unassembled WGS sequence"/>
</dbReference>
<dbReference type="AlphaFoldDB" id="A0A165B582"/>
<evidence type="ECO:0000313" key="1">
    <source>
        <dbReference type="EMBL" id="KZT00266.1"/>
    </source>
</evidence>
<evidence type="ECO:0000313" key="2">
    <source>
        <dbReference type="Proteomes" id="UP000076871"/>
    </source>
</evidence>